<dbReference type="InterPro" id="IPR018392">
    <property type="entry name" value="LysM"/>
</dbReference>
<proteinExistence type="predicted"/>
<feature type="domain" description="LysM" evidence="2">
    <location>
        <begin position="237"/>
        <end position="286"/>
    </location>
</feature>
<evidence type="ECO:0000259" key="2">
    <source>
        <dbReference type="PROSITE" id="PS51782"/>
    </source>
</evidence>
<feature type="signal peptide" evidence="1">
    <location>
        <begin position="1"/>
        <end position="28"/>
    </location>
</feature>
<dbReference type="InterPro" id="IPR052196">
    <property type="entry name" value="Bact_Kbp"/>
</dbReference>
<dbReference type="SMART" id="SM00257">
    <property type="entry name" value="LysM"/>
    <property type="match status" value="1"/>
</dbReference>
<sequence>MRIRSCHFIAPLAAVTALGLAHTAAALAVADPAPLRIAAGPGVEVAQLETVTDESARRRIGFYADRVLKSLSELAEDDRAAAETGAATDEQTLVRLRENVARFVEAAEAGGLSNEQAGEVLTLAYNERYEGLPPTPLLAASGGLDGAGIVANYGTRREAPAQQVDYLAAISAAGAETREERLARLQREEQEEVQAVESASAPPVAEVEVEVAAEPEVPLDPETAAMLARLSGNGANRTITIAPGDTLGRIASALYGDALLYRRIYDANRDVLRDPDTLRIGLVLVVPE</sequence>
<dbReference type="PANTHER" id="PTHR34700">
    <property type="entry name" value="POTASSIUM BINDING PROTEIN KBP"/>
    <property type="match status" value="1"/>
</dbReference>
<dbReference type="InterPro" id="IPR036779">
    <property type="entry name" value="LysM_dom_sf"/>
</dbReference>
<evidence type="ECO:0000313" key="4">
    <source>
        <dbReference type="Proteomes" id="UP000572377"/>
    </source>
</evidence>
<name>A0A849L3S7_9RHOB</name>
<evidence type="ECO:0000313" key="3">
    <source>
        <dbReference type="EMBL" id="NNU80852.1"/>
    </source>
</evidence>
<dbReference type="PROSITE" id="PS51782">
    <property type="entry name" value="LYSM"/>
    <property type="match status" value="1"/>
</dbReference>
<protein>
    <submittedName>
        <fullName evidence="3">LysM peptidoglycan-binding domain-containing protein</fullName>
    </submittedName>
</protein>
<dbReference type="RefSeq" id="WP_171325041.1">
    <property type="nucleotide sequence ID" value="NZ_JABFBC010000001.1"/>
</dbReference>
<organism evidence="3 4">
    <name type="scientific">Halovulum dunhuangense</name>
    <dbReference type="NCBI Taxonomy" id="1505036"/>
    <lineage>
        <taxon>Bacteria</taxon>
        <taxon>Pseudomonadati</taxon>
        <taxon>Pseudomonadota</taxon>
        <taxon>Alphaproteobacteria</taxon>
        <taxon>Rhodobacterales</taxon>
        <taxon>Paracoccaceae</taxon>
        <taxon>Halovulum</taxon>
    </lineage>
</organism>
<dbReference type="PANTHER" id="PTHR34700:SF4">
    <property type="entry name" value="PHAGE-LIKE ELEMENT PBSX PROTEIN XKDP"/>
    <property type="match status" value="1"/>
</dbReference>
<comment type="caution">
    <text evidence="3">The sequence shown here is derived from an EMBL/GenBank/DDBJ whole genome shotgun (WGS) entry which is preliminary data.</text>
</comment>
<accession>A0A849L3S7</accession>
<dbReference type="Pfam" id="PF01476">
    <property type="entry name" value="LysM"/>
    <property type="match status" value="1"/>
</dbReference>
<dbReference type="Proteomes" id="UP000572377">
    <property type="component" value="Unassembled WGS sequence"/>
</dbReference>
<dbReference type="EMBL" id="JABFBC010000001">
    <property type="protein sequence ID" value="NNU80852.1"/>
    <property type="molecule type" value="Genomic_DNA"/>
</dbReference>
<dbReference type="AlphaFoldDB" id="A0A849L3S7"/>
<reference evidence="3 4" key="1">
    <citation type="submission" date="2020-05" db="EMBL/GenBank/DDBJ databases">
        <title>Gimesia benthica sp. nov., a novel planctomycete isolated from a deep-sea water sample of the Northwest Indian Ocean.</title>
        <authorList>
            <person name="Wang J."/>
            <person name="Ruan C."/>
            <person name="Song L."/>
            <person name="Zhu Y."/>
            <person name="Li A."/>
            <person name="Zheng X."/>
            <person name="Wang L."/>
            <person name="Lu Z."/>
            <person name="Huang Y."/>
            <person name="Du W."/>
            <person name="Zhou Y."/>
            <person name="Huang L."/>
            <person name="Dai X."/>
        </authorList>
    </citation>
    <scope>NUCLEOTIDE SEQUENCE [LARGE SCALE GENOMIC DNA]</scope>
    <source>
        <strain evidence="3 4">YYQ-30</strain>
    </source>
</reference>
<feature type="chain" id="PRO_5032524634" evidence="1">
    <location>
        <begin position="29"/>
        <end position="288"/>
    </location>
</feature>
<keyword evidence="1" id="KW-0732">Signal</keyword>
<keyword evidence="4" id="KW-1185">Reference proteome</keyword>
<dbReference type="Gene3D" id="3.10.350.10">
    <property type="entry name" value="LysM domain"/>
    <property type="match status" value="1"/>
</dbReference>
<gene>
    <name evidence="3" type="ORF">HMH01_10420</name>
</gene>
<dbReference type="CDD" id="cd00118">
    <property type="entry name" value="LysM"/>
    <property type="match status" value="1"/>
</dbReference>
<evidence type="ECO:0000256" key="1">
    <source>
        <dbReference type="SAM" id="SignalP"/>
    </source>
</evidence>